<feature type="transmembrane region" description="Helical" evidence="6">
    <location>
        <begin position="47"/>
        <end position="73"/>
    </location>
</feature>
<sequence length="521" mass="56072">MASENPEHKAQDFSKSGEIDLAALEKNVSNSLGTVESPNQPSRDLGLLAIVSIGWNICNSWAAIAATLAISVASGGPVTLIYGIIIIFIFGGACALSMAEIASVHPTAGGQYHWTSILAPVSASRGLSYWCGAINVFGWIATSAGFIITFPTMALALASFRVPGYNVQTWHVFLIFQAINFLMVSYNIFLLKRTIWLQDVGFLLSLIAFFVITITCLAESNPKQSSDFVWRECVNTSGWSSDGIVFLTGLVNPNFIFSGLDGAIHLAEECTNAAVAVPRALVSTVVIGFVTALVFAIGMCYSYHDFDAVLASPFPALEIWYQATSSPAVAAFFLVTLNVITLFAISGAIQTASRLTWSFARDDAVVFAPFLSRIHPRWGVPVWSLIANSACVFVLGCVYLGSSTAFNALVSTGIILQQLSFAFPAALMLYRRAKGTLEEVMPQAKIGFKLRFGVGPVANVLTIVMALLALVFYDLPVVLPVTVGNMNYACAVIGVMGLLALANWFGYATRKYQGPRMEHIN</sequence>
<protein>
    <recommendedName>
        <fullName evidence="9">Choline transport protein</fullName>
    </recommendedName>
</protein>
<keyword evidence="5 6" id="KW-0472">Membrane</keyword>
<feature type="transmembrane region" description="Helical" evidence="6">
    <location>
        <begin position="485"/>
        <end position="507"/>
    </location>
</feature>
<accession>A0ABR4ETL0</accession>
<evidence type="ECO:0000256" key="2">
    <source>
        <dbReference type="ARBA" id="ARBA00022448"/>
    </source>
</evidence>
<keyword evidence="4 6" id="KW-1133">Transmembrane helix</keyword>
<feature type="transmembrane region" description="Helical" evidence="6">
    <location>
        <begin position="170"/>
        <end position="189"/>
    </location>
</feature>
<dbReference type="Gene3D" id="1.20.1740.10">
    <property type="entry name" value="Amino acid/polyamine transporter I"/>
    <property type="match status" value="1"/>
</dbReference>
<comment type="caution">
    <text evidence="7">The sequence shown here is derived from an EMBL/GenBank/DDBJ whole genome shotgun (WGS) entry which is preliminary data.</text>
</comment>
<feature type="transmembrane region" description="Helical" evidence="6">
    <location>
        <begin position="80"/>
        <end position="99"/>
    </location>
</feature>
<dbReference type="EMBL" id="JBAWTH010000028">
    <property type="protein sequence ID" value="KAL2285762.1"/>
    <property type="molecule type" value="Genomic_DNA"/>
</dbReference>
<dbReference type="Proteomes" id="UP001600888">
    <property type="component" value="Unassembled WGS sequence"/>
</dbReference>
<dbReference type="PANTHER" id="PTHR45649:SF19">
    <property type="entry name" value="TRANSPORTER, PUTATIVE (EUROFUNG)-RELATED"/>
    <property type="match status" value="1"/>
</dbReference>
<feature type="transmembrane region" description="Helical" evidence="6">
    <location>
        <begin position="324"/>
        <end position="345"/>
    </location>
</feature>
<name>A0ABR4ETL0_9PEZI</name>
<feature type="transmembrane region" description="Helical" evidence="6">
    <location>
        <begin position="195"/>
        <end position="218"/>
    </location>
</feature>
<feature type="transmembrane region" description="Helical" evidence="6">
    <location>
        <begin position="450"/>
        <end position="473"/>
    </location>
</feature>
<keyword evidence="2" id="KW-0813">Transport</keyword>
<keyword evidence="8" id="KW-1185">Reference proteome</keyword>
<feature type="transmembrane region" description="Helical" evidence="6">
    <location>
        <begin position="382"/>
        <end position="402"/>
    </location>
</feature>
<organism evidence="7 8">
    <name type="scientific">Diaporthe vaccinii</name>
    <dbReference type="NCBI Taxonomy" id="105482"/>
    <lineage>
        <taxon>Eukaryota</taxon>
        <taxon>Fungi</taxon>
        <taxon>Dikarya</taxon>
        <taxon>Ascomycota</taxon>
        <taxon>Pezizomycotina</taxon>
        <taxon>Sordariomycetes</taxon>
        <taxon>Sordariomycetidae</taxon>
        <taxon>Diaporthales</taxon>
        <taxon>Diaporthaceae</taxon>
        <taxon>Diaporthe</taxon>
        <taxon>Diaporthe eres species complex</taxon>
    </lineage>
</organism>
<dbReference type="PANTHER" id="PTHR45649">
    <property type="entry name" value="AMINO-ACID PERMEASE BAT1"/>
    <property type="match status" value="1"/>
</dbReference>
<evidence type="ECO:0000313" key="8">
    <source>
        <dbReference type="Proteomes" id="UP001600888"/>
    </source>
</evidence>
<evidence type="ECO:0000256" key="4">
    <source>
        <dbReference type="ARBA" id="ARBA00022989"/>
    </source>
</evidence>
<gene>
    <name evidence="7" type="ORF">FJTKL_07490</name>
</gene>
<comment type="subcellular location">
    <subcellularLocation>
        <location evidence="1">Membrane</location>
        <topology evidence="1">Multi-pass membrane protein</topology>
    </subcellularLocation>
</comment>
<keyword evidence="3 6" id="KW-0812">Transmembrane</keyword>
<feature type="transmembrane region" description="Helical" evidence="6">
    <location>
        <begin position="408"/>
        <end position="430"/>
    </location>
</feature>
<dbReference type="PIRSF" id="PIRSF006060">
    <property type="entry name" value="AA_transporter"/>
    <property type="match status" value="1"/>
</dbReference>
<evidence type="ECO:0000256" key="5">
    <source>
        <dbReference type="ARBA" id="ARBA00023136"/>
    </source>
</evidence>
<evidence type="ECO:0008006" key="9">
    <source>
        <dbReference type="Google" id="ProtNLM"/>
    </source>
</evidence>
<feature type="transmembrane region" description="Helical" evidence="6">
    <location>
        <begin position="281"/>
        <end position="304"/>
    </location>
</feature>
<evidence type="ECO:0000313" key="7">
    <source>
        <dbReference type="EMBL" id="KAL2285762.1"/>
    </source>
</evidence>
<evidence type="ECO:0000256" key="6">
    <source>
        <dbReference type="SAM" id="Phobius"/>
    </source>
</evidence>
<evidence type="ECO:0000256" key="1">
    <source>
        <dbReference type="ARBA" id="ARBA00004141"/>
    </source>
</evidence>
<dbReference type="Pfam" id="PF13520">
    <property type="entry name" value="AA_permease_2"/>
    <property type="match status" value="1"/>
</dbReference>
<reference evidence="7 8" key="1">
    <citation type="submission" date="2024-03" db="EMBL/GenBank/DDBJ databases">
        <title>A high-quality draft genome sequence of Diaporthe vaccinii, a causative agent of upright dieback and viscid rot disease in cranberry plants.</title>
        <authorList>
            <person name="Sarrasin M."/>
            <person name="Lang B.F."/>
            <person name="Burger G."/>
        </authorList>
    </citation>
    <scope>NUCLEOTIDE SEQUENCE [LARGE SCALE GENOMIC DNA]</scope>
    <source>
        <strain evidence="7 8">IS7</strain>
    </source>
</reference>
<dbReference type="InterPro" id="IPR002293">
    <property type="entry name" value="AA/rel_permease1"/>
</dbReference>
<feature type="transmembrane region" description="Helical" evidence="6">
    <location>
        <begin position="136"/>
        <end position="158"/>
    </location>
</feature>
<evidence type="ECO:0000256" key="3">
    <source>
        <dbReference type="ARBA" id="ARBA00022692"/>
    </source>
</evidence>
<proteinExistence type="predicted"/>